<evidence type="ECO:0000313" key="1">
    <source>
        <dbReference type="EMBL" id="MQR98665.1"/>
    </source>
</evidence>
<organism evidence="1 2">
    <name type="scientific">Gluconobacter aidae</name>
    <dbReference type="NCBI Taxonomy" id="2662454"/>
    <lineage>
        <taxon>Bacteria</taxon>
        <taxon>Pseudomonadati</taxon>
        <taxon>Pseudomonadota</taxon>
        <taxon>Alphaproteobacteria</taxon>
        <taxon>Acetobacterales</taxon>
        <taxon>Acetobacteraceae</taxon>
        <taxon>Gluconobacter</taxon>
    </lineage>
</organism>
<evidence type="ECO:0000313" key="2">
    <source>
        <dbReference type="Proteomes" id="UP000432209"/>
    </source>
</evidence>
<name>A0A7X1VPT3_9PROT</name>
<reference evidence="1 2" key="1">
    <citation type="submission" date="2019-10" db="EMBL/GenBank/DDBJ databases">
        <title>Gluconobacter aidae sp. nov., a novel species of acetic acid bacteria isolated in Thailand.</title>
        <authorList>
            <person name="Yukphan P."/>
            <person name="Charoenyingcharoen P."/>
            <person name="Malimas S."/>
            <person name="Muramatsu Y."/>
            <person name="Nakagawa Y."/>
            <person name="Tanasupawat S."/>
            <person name="Yamada Y."/>
        </authorList>
    </citation>
    <scope>NUCLEOTIDE SEQUENCE [LARGE SCALE GENOMIC DNA]</scope>
    <source>
        <strain evidence="1 2">AC10</strain>
    </source>
</reference>
<sequence length="235" mass="26907">MPAVAIHGVLKLLLHRANLTSNCQSKGKAMQKVQVARSLLGTALDLFIQDLDPISVHSLACGGCEIIEGLATHEQRNSFSSQMIDANPQLTLRNFRTQRGSIWNAFKHITQLDRKTLRDDKSILESFSDKENDAVLLTGWLDYAEYNKSLPKEAKVFILWFYSINKEHLDKELFETIIRNSEFLFPQINRKPRKEQKNILFDKCSEISDPFNAIKYLKGFNVISETIPLSSETQY</sequence>
<dbReference type="RefSeq" id="WP_153430397.1">
    <property type="nucleotide sequence ID" value="NZ_WIPH01000008.1"/>
</dbReference>
<accession>A0A7X1VPT3</accession>
<proteinExistence type="predicted"/>
<gene>
    <name evidence="1" type="ORF">GFJ39_05495</name>
</gene>
<comment type="caution">
    <text evidence="1">The sequence shown here is derived from an EMBL/GenBank/DDBJ whole genome shotgun (WGS) entry which is preliminary data.</text>
</comment>
<dbReference type="Proteomes" id="UP000432209">
    <property type="component" value="Unassembled WGS sequence"/>
</dbReference>
<keyword evidence="2" id="KW-1185">Reference proteome</keyword>
<dbReference type="AlphaFoldDB" id="A0A7X1VPT3"/>
<protein>
    <submittedName>
        <fullName evidence="1">Uncharacterized protein</fullName>
    </submittedName>
</protein>
<dbReference type="EMBL" id="WIPH01000008">
    <property type="protein sequence ID" value="MQR98665.1"/>
    <property type="molecule type" value="Genomic_DNA"/>
</dbReference>